<dbReference type="GO" id="GO:0005524">
    <property type="term" value="F:ATP binding"/>
    <property type="evidence" value="ECO:0007669"/>
    <property type="project" value="UniProtKB-KW"/>
</dbReference>
<dbReference type="PROSITE" id="PS51194">
    <property type="entry name" value="HELICASE_CTER"/>
    <property type="match status" value="1"/>
</dbReference>
<reference evidence="8" key="1">
    <citation type="submission" date="2022-10" db="EMBL/GenBank/DDBJ databases">
        <authorList>
            <person name="Chen Y."/>
            <person name="Dougan E. K."/>
            <person name="Chan C."/>
            <person name="Rhodes N."/>
            <person name="Thang M."/>
        </authorList>
    </citation>
    <scope>NUCLEOTIDE SEQUENCE</scope>
</reference>
<evidence type="ECO:0000313" key="9">
    <source>
        <dbReference type="EMBL" id="CAL1138448.1"/>
    </source>
</evidence>
<dbReference type="SMART" id="SM00487">
    <property type="entry name" value="DEXDc"/>
    <property type="match status" value="1"/>
</dbReference>
<dbReference type="Pfam" id="PF00271">
    <property type="entry name" value="Helicase_C"/>
    <property type="match status" value="1"/>
</dbReference>
<dbReference type="SUPFAM" id="SSF54768">
    <property type="entry name" value="dsRNA-binding domain-like"/>
    <property type="match status" value="1"/>
</dbReference>
<dbReference type="PROSITE" id="PS50137">
    <property type="entry name" value="DS_RBD"/>
    <property type="match status" value="1"/>
</dbReference>
<dbReference type="Pfam" id="PF00270">
    <property type="entry name" value="DEAD"/>
    <property type="match status" value="1"/>
</dbReference>
<feature type="domain" description="Helicase ATP-binding" evidence="6">
    <location>
        <begin position="12"/>
        <end position="186"/>
    </location>
</feature>
<dbReference type="InterPro" id="IPR014001">
    <property type="entry name" value="Helicase_ATP-bd"/>
</dbReference>
<organism evidence="8">
    <name type="scientific">Cladocopium goreaui</name>
    <dbReference type="NCBI Taxonomy" id="2562237"/>
    <lineage>
        <taxon>Eukaryota</taxon>
        <taxon>Sar</taxon>
        <taxon>Alveolata</taxon>
        <taxon>Dinophyceae</taxon>
        <taxon>Suessiales</taxon>
        <taxon>Symbiodiniaceae</taxon>
        <taxon>Cladocopium</taxon>
    </lineage>
</organism>
<evidence type="ECO:0000313" key="10">
    <source>
        <dbReference type="EMBL" id="CAL4772385.1"/>
    </source>
</evidence>
<dbReference type="InterPro" id="IPR011545">
    <property type="entry name" value="DEAD/DEAH_box_helicase_dom"/>
</dbReference>
<dbReference type="SUPFAM" id="SSF52540">
    <property type="entry name" value="P-loop containing nucleoside triphosphate hydrolases"/>
    <property type="match status" value="1"/>
</dbReference>
<dbReference type="PROSITE" id="PS51192">
    <property type="entry name" value="HELICASE_ATP_BIND_1"/>
    <property type="match status" value="1"/>
</dbReference>
<protein>
    <submittedName>
        <fullName evidence="10">RNA helicase</fullName>
    </submittedName>
</protein>
<reference evidence="9" key="2">
    <citation type="submission" date="2024-04" db="EMBL/GenBank/DDBJ databases">
        <authorList>
            <person name="Chen Y."/>
            <person name="Shah S."/>
            <person name="Dougan E. K."/>
            <person name="Thang M."/>
            <person name="Chan C."/>
        </authorList>
    </citation>
    <scope>NUCLEOTIDE SEQUENCE [LARGE SCALE GENOMIC DNA]</scope>
</reference>
<evidence type="ECO:0000259" key="7">
    <source>
        <dbReference type="PROSITE" id="PS51194"/>
    </source>
</evidence>
<dbReference type="SMART" id="SM00490">
    <property type="entry name" value="HELICc"/>
    <property type="match status" value="1"/>
</dbReference>
<keyword evidence="10" id="KW-0347">Helicase</keyword>
<keyword evidence="1" id="KW-0547">Nucleotide-binding</keyword>
<dbReference type="EMBL" id="CAMXCT010000951">
    <property type="protein sequence ID" value="CAI3985073.1"/>
    <property type="molecule type" value="Genomic_DNA"/>
</dbReference>
<evidence type="ECO:0000256" key="1">
    <source>
        <dbReference type="ARBA" id="ARBA00022741"/>
    </source>
</evidence>
<dbReference type="SMART" id="SM00358">
    <property type="entry name" value="DSRM"/>
    <property type="match status" value="1"/>
</dbReference>
<dbReference type="GO" id="GO:0005737">
    <property type="term" value="C:cytoplasm"/>
    <property type="evidence" value="ECO:0007669"/>
    <property type="project" value="TreeGrafter"/>
</dbReference>
<dbReference type="InterPro" id="IPR014720">
    <property type="entry name" value="dsRBD_dom"/>
</dbReference>
<dbReference type="AlphaFoldDB" id="A0A9P1C6M5"/>
<dbReference type="Proteomes" id="UP001152797">
    <property type="component" value="Unassembled WGS sequence"/>
</dbReference>
<comment type="caution">
    <text evidence="8">The sequence shown here is derived from an EMBL/GenBank/DDBJ whole genome shotgun (WGS) entry which is preliminary data.</text>
</comment>
<dbReference type="PANTHER" id="PTHR14074:SF16">
    <property type="entry name" value="ANTIVIRAL INNATE IMMUNE RESPONSE RECEPTOR RIG-I"/>
    <property type="match status" value="1"/>
</dbReference>
<feature type="domain" description="DRBM" evidence="5">
    <location>
        <begin position="719"/>
        <end position="789"/>
    </location>
</feature>
<dbReference type="GO" id="GO:0003723">
    <property type="term" value="F:RNA binding"/>
    <property type="evidence" value="ECO:0007669"/>
    <property type="project" value="UniProtKB-UniRule"/>
</dbReference>
<evidence type="ECO:0000256" key="2">
    <source>
        <dbReference type="ARBA" id="ARBA00022840"/>
    </source>
</evidence>
<name>A0A9P1C6M5_9DINO</name>
<dbReference type="Pfam" id="PF00035">
    <property type="entry name" value="dsrm"/>
    <property type="match status" value="1"/>
</dbReference>
<evidence type="ECO:0000256" key="4">
    <source>
        <dbReference type="SAM" id="MobiDB-lite"/>
    </source>
</evidence>
<keyword evidence="3" id="KW-0694">RNA-binding</keyword>
<keyword evidence="10" id="KW-0378">Hydrolase</keyword>
<dbReference type="InterPro" id="IPR027417">
    <property type="entry name" value="P-loop_NTPase"/>
</dbReference>
<dbReference type="OrthoDB" id="444611at2759"/>
<dbReference type="EMBL" id="CAMXCT020000951">
    <property type="protein sequence ID" value="CAL1138448.1"/>
    <property type="molecule type" value="Genomic_DNA"/>
</dbReference>
<dbReference type="GO" id="GO:0004386">
    <property type="term" value="F:helicase activity"/>
    <property type="evidence" value="ECO:0007669"/>
    <property type="project" value="UniProtKB-KW"/>
</dbReference>
<dbReference type="InterPro" id="IPR001650">
    <property type="entry name" value="Helicase_C-like"/>
</dbReference>
<keyword evidence="2" id="KW-0067">ATP-binding</keyword>
<evidence type="ECO:0000259" key="5">
    <source>
        <dbReference type="PROSITE" id="PS50137"/>
    </source>
</evidence>
<sequence>MTLQPRDYQLQCLEKIKKGNTIISMPTGGGKTLVAVLALDHFLAKRGKAIFAVPTRVLVEQQAKYCREKCQHRRLVVELSGGEMDSWGKDRWRQCVCENEILVGTPEVFRKALVENGYITPLDFSIIIFDECHNATGNSPMAAIMKDAVWKVSGQPGCPRILGLTASYVNGSLKNLEQKREQLETLLQASLFSPDVPAHLVAGGVAGSGSTSKFRYVTFQEDVSREACSEAEKKLDALLGDFQNTVQMQVKECRKLVTRTCHVLEELGMAAFRDALKNCIQPQMDAHAEQLASLADEKSKKLAAHLRSQMPQLTQRLQQLGNSVGTTGQLRGVPTISGKAHRLLELLTTLFQPRSRDGTYRGIIFVTQVALIMPLAHLVNEQFQRTGLHIRAGAVSGVGSMTESVRNQQMDQFRRGEKNLLVCTNALEEGVDVSDCAFVIRFNKFNTTKSHIQGSGRARDENAEIYYFDNHPEEEENKAKRLDQVAKDQDLQLSEKERHRRRLASTKSRPGIYPFHSGDSEVNFFNCLQIVYEYCAKTMGQSFNPDDLFTYSEEQVCVYPPQSRRVVTEMKYPSPVGFVTVTAKEVNDYWGDVKLEEILDPDRCKNLKQEDKTKRRHLFVVAVHMHRNQLLDDKNQPTAAALASTKLACPAMNLKPGIKMKSTYSSSAAPGVGASTACPGSTPSTPSPAYTPVTPTTPAPPAPATNGNGGTMALTATTNWKGVLNEWALKTWKKPAEELLKYEEETKPEGFVSKVEVTMLRRSFTGRPGATKKNAQQSAAAEALRQLAIAV</sequence>
<accession>A0A9P1C6M5</accession>
<evidence type="ECO:0000313" key="11">
    <source>
        <dbReference type="Proteomes" id="UP001152797"/>
    </source>
</evidence>
<evidence type="ECO:0000259" key="6">
    <source>
        <dbReference type="PROSITE" id="PS51192"/>
    </source>
</evidence>
<dbReference type="InterPro" id="IPR051363">
    <property type="entry name" value="RLR_Helicase"/>
</dbReference>
<feature type="domain" description="Helicase C-terminal" evidence="7">
    <location>
        <begin position="342"/>
        <end position="504"/>
    </location>
</feature>
<proteinExistence type="predicted"/>
<dbReference type="Gene3D" id="3.40.50.300">
    <property type="entry name" value="P-loop containing nucleotide triphosphate hydrolases"/>
    <property type="match status" value="2"/>
</dbReference>
<gene>
    <name evidence="8" type="ORF">C1SCF055_LOCUS12559</name>
</gene>
<evidence type="ECO:0000313" key="8">
    <source>
        <dbReference type="EMBL" id="CAI3985073.1"/>
    </source>
</evidence>
<evidence type="ECO:0000256" key="3">
    <source>
        <dbReference type="PROSITE-ProRule" id="PRU00266"/>
    </source>
</evidence>
<keyword evidence="11" id="KW-1185">Reference proteome</keyword>
<dbReference type="Gene3D" id="3.30.160.20">
    <property type="match status" value="1"/>
</dbReference>
<dbReference type="EMBL" id="CAMXCT030000951">
    <property type="protein sequence ID" value="CAL4772385.1"/>
    <property type="molecule type" value="Genomic_DNA"/>
</dbReference>
<dbReference type="PANTHER" id="PTHR14074">
    <property type="entry name" value="HELICASE WITH DEATH DOMAIN-RELATED"/>
    <property type="match status" value="1"/>
</dbReference>
<feature type="compositionally biased region" description="Low complexity" evidence="4">
    <location>
        <begin position="674"/>
        <end position="694"/>
    </location>
</feature>
<feature type="region of interest" description="Disordered" evidence="4">
    <location>
        <begin position="669"/>
        <end position="706"/>
    </location>
</feature>